<evidence type="ECO:0000259" key="4">
    <source>
        <dbReference type="PROSITE" id="PS50004"/>
    </source>
</evidence>
<comment type="caution">
    <text evidence="6">The sequence shown here is derived from an EMBL/GenBank/DDBJ whole genome shotgun (WGS) entry which is preliminary data.</text>
</comment>
<feature type="domain" description="C2" evidence="4">
    <location>
        <begin position="96"/>
        <end position="223"/>
    </location>
</feature>
<dbReference type="CDD" id="cd00051">
    <property type="entry name" value="EFh"/>
    <property type="match status" value="1"/>
</dbReference>
<dbReference type="EMBL" id="CAJJDN010000090">
    <property type="protein sequence ID" value="CAD8108148.1"/>
    <property type="molecule type" value="Genomic_DNA"/>
</dbReference>
<dbReference type="PANTHER" id="PTHR45911">
    <property type="entry name" value="C2 DOMAIN-CONTAINING PROTEIN"/>
    <property type="match status" value="1"/>
</dbReference>
<dbReference type="GO" id="GO:0016020">
    <property type="term" value="C:membrane"/>
    <property type="evidence" value="ECO:0007669"/>
    <property type="project" value="TreeGrafter"/>
</dbReference>
<dbReference type="InterPro" id="IPR000008">
    <property type="entry name" value="C2_dom"/>
</dbReference>
<keyword evidence="3" id="KW-0472">Membrane</keyword>
<feature type="transmembrane region" description="Helical" evidence="3">
    <location>
        <begin position="420"/>
        <end position="440"/>
    </location>
</feature>
<dbReference type="SMART" id="SM00054">
    <property type="entry name" value="EFh"/>
    <property type="match status" value="2"/>
</dbReference>
<keyword evidence="7" id="KW-1185">Reference proteome</keyword>
<dbReference type="AlphaFoldDB" id="A0A8S1Q042"/>
<dbReference type="Pfam" id="PF13499">
    <property type="entry name" value="EF-hand_7"/>
    <property type="match status" value="1"/>
</dbReference>
<evidence type="ECO:0000256" key="1">
    <source>
        <dbReference type="ARBA" id="ARBA00022723"/>
    </source>
</evidence>
<dbReference type="PROSITE" id="PS00018">
    <property type="entry name" value="EF_HAND_1"/>
    <property type="match status" value="2"/>
</dbReference>
<sequence length="493" mass="57892">MATFQQKYDSLKQEFNEVDINDDGRLDKNEMFQVLDSKIGKQFDREIAEELWANLDINNDGKVTANEFIQILLKAEESLKSKINNCRTTLELNYQQKRETETNLDYCQQNEKLNNFGVMEGSQLCVIVVQAANLKADGKQLDPFVTLQFDKFEKQTIISKGTNPVWKENQKFYFPVQTGKEDLKLTVCDFDKYTPNIVIARVDLNLSNNGFNLKNQQLHDIWLDLYDINGNRSGSQLNIQIQWVYSKVRYLRDVLNSYQQQVYQQEQELLQYERDLFILYEPFVKWRQLNTKGFQKPISKDPTQSMIPISYQQADPTKIVKPFSDPLLDKNNKFKLITILIGLIACLTLLILFYKAQFFDLLLIIDFYILWEFNALNENRIKTLGILFGMSCFLDIVWIFCIGFKWLANDSHEIFIPYEISIQKMISVLVIISLIVRLYLILNLFQLSQEVQNLTNPQPMKIQHRNIVKIDMQNTHNIESKTYLHNGRPIVIY</sequence>
<evidence type="ECO:0000313" key="6">
    <source>
        <dbReference type="EMBL" id="CAD8108148.1"/>
    </source>
</evidence>
<protein>
    <recommendedName>
        <fullName evidence="8">C2 domain-containing protein</fullName>
    </recommendedName>
</protein>
<evidence type="ECO:0000259" key="5">
    <source>
        <dbReference type="PROSITE" id="PS50222"/>
    </source>
</evidence>
<accession>A0A8S1Q042</accession>
<reference evidence="6" key="1">
    <citation type="submission" date="2021-01" db="EMBL/GenBank/DDBJ databases">
        <authorList>
            <consortium name="Genoscope - CEA"/>
            <person name="William W."/>
        </authorList>
    </citation>
    <scope>NUCLEOTIDE SEQUENCE</scope>
</reference>
<keyword evidence="3" id="KW-0812">Transmembrane</keyword>
<dbReference type="Pfam" id="PF00168">
    <property type="entry name" value="C2"/>
    <property type="match status" value="1"/>
</dbReference>
<dbReference type="CDD" id="cd00030">
    <property type="entry name" value="C2"/>
    <property type="match status" value="1"/>
</dbReference>
<dbReference type="InterPro" id="IPR002048">
    <property type="entry name" value="EF_hand_dom"/>
</dbReference>
<dbReference type="PROSITE" id="PS50222">
    <property type="entry name" value="EF_HAND_2"/>
    <property type="match status" value="2"/>
</dbReference>
<organism evidence="6 7">
    <name type="scientific">Paramecium sonneborni</name>
    <dbReference type="NCBI Taxonomy" id="65129"/>
    <lineage>
        <taxon>Eukaryota</taxon>
        <taxon>Sar</taxon>
        <taxon>Alveolata</taxon>
        <taxon>Ciliophora</taxon>
        <taxon>Intramacronucleata</taxon>
        <taxon>Oligohymenophorea</taxon>
        <taxon>Peniculida</taxon>
        <taxon>Parameciidae</taxon>
        <taxon>Paramecium</taxon>
    </lineage>
</organism>
<dbReference type="SMART" id="SM00239">
    <property type="entry name" value="C2"/>
    <property type="match status" value="1"/>
</dbReference>
<proteinExistence type="predicted"/>
<gene>
    <name evidence="6" type="ORF">PSON_ATCC_30995.1.T0900153</name>
</gene>
<dbReference type="InterPro" id="IPR018247">
    <property type="entry name" value="EF_Hand_1_Ca_BS"/>
</dbReference>
<dbReference type="GO" id="GO:0005509">
    <property type="term" value="F:calcium ion binding"/>
    <property type="evidence" value="ECO:0007669"/>
    <property type="project" value="InterPro"/>
</dbReference>
<dbReference type="Proteomes" id="UP000692954">
    <property type="component" value="Unassembled WGS sequence"/>
</dbReference>
<feature type="domain" description="EF-hand" evidence="5">
    <location>
        <begin position="43"/>
        <end position="78"/>
    </location>
</feature>
<evidence type="ECO:0000313" key="7">
    <source>
        <dbReference type="Proteomes" id="UP000692954"/>
    </source>
</evidence>
<name>A0A8S1Q042_9CILI</name>
<evidence type="ECO:0000256" key="2">
    <source>
        <dbReference type="ARBA" id="ARBA00022837"/>
    </source>
</evidence>
<keyword evidence="1" id="KW-0479">Metal-binding</keyword>
<feature type="domain" description="EF-hand" evidence="5">
    <location>
        <begin position="6"/>
        <end position="41"/>
    </location>
</feature>
<evidence type="ECO:0008006" key="8">
    <source>
        <dbReference type="Google" id="ProtNLM"/>
    </source>
</evidence>
<feature type="transmembrane region" description="Helical" evidence="3">
    <location>
        <begin position="384"/>
        <end position="408"/>
    </location>
</feature>
<feature type="transmembrane region" description="Helical" evidence="3">
    <location>
        <begin position="334"/>
        <end position="352"/>
    </location>
</feature>
<dbReference type="OrthoDB" id="293533at2759"/>
<keyword evidence="3" id="KW-1133">Transmembrane helix</keyword>
<dbReference type="PANTHER" id="PTHR45911:SF4">
    <property type="entry name" value="MULTIPLE C2 AND TRANSMEMBRANE DOMAIN-CONTAINING PROTEIN"/>
    <property type="match status" value="1"/>
</dbReference>
<dbReference type="PROSITE" id="PS50004">
    <property type="entry name" value="C2"/>
    <property type="match status" value="1"/>
</dbReference>
<evidence type="ECO:0000256" key="3">
    <source>
        <dbReference type="SAM" id="Phobius"/>
    </source>
</evidence>
<keyword evidence="2" id="KW-0106">Calcium</keyword>